<keyword evidence="4" id="KW-1185">Reference proteome</keyword>
<evidence type="ECO:0000313" key="3">
    <source>
        <dbReference type="EMBL" id="MCX2803405.1"/>
    </source>
</evidence>
<evidence type="ECO:0000313" key="2">
    <source>
        <dbReference type="EMBL" id="AMX03138.1"/>
    </source>
</evidence>
<dbReference type="InterPro" id="IPR024467">
    <property type="entry name" value="Xre/MbcA/ParS-like_toxin-bd"/>
</dbReference>
<evidence type="ECO:0000259" key="1">
    <source>
        <dbReference type="Pfam" id="PF09722"/>
    </source>
</evidence>
<dbReference type="EMBL" id="CP014864">
    <property type="protein sequence ID" value="AMX03138.1"/>
    <property type="molecule type" value="Genomic_DNA"/>
</dbReference>
<sequence length="86" mass="10024">MSIQKKWEDYANIFLDDFEDSEENKELENIVGDKKIAAVIKFHIGSHYKEWLHSNIDALNGKKPVECIESEEGIKQLKEMLMKIPC</sequence>
<feature type="domain" description="Antitoxin Xre/MbcA/ParS-like toxin-binding" evidence="1">
    <location>
        <begin position="50"/>
        <end position="84"/>
    </location>
</feature>
<gene>
    <name evidence="2" type="ORF">A3224_11640</name>
    <name evidence="3" type="ORF">OQJ68_16640</name>
</gene>
<reference evidence="3" key="3">
    <citation type="submission" date="2022-11" db="EMBL/GenBank/DDBJ databases">
        <title>Chitin-degrading and fungicidal potential of chitinolytic bacterial strains from marine environment of the Pacific Ocean regions.</title>
        <authorList>
            <person name="Pentekhina I."/>
            <person name="Nedashkovskaya O."/>
            <person name="Seitkalieva A."/>
            <person name="Podvolotskaya A."/>
            <person name="Tekutyeva L."/>
            <person name="Balabanova L."/>
        </authorList>
    </citation>
    <scope>NUCLEOTIDE SEQUENCE</scope>
    <source>
        <strain evidence="3">KMM 6838</strain>
    </source>
</reference>
<protein>
    <submittedName>
        <fullName evidence="3">MbcA/ParS/Xre antitoxin family protein</fullName>
    </submittedName>
</protein>
<reference evidence="2" key="2">
    <citation type="submission" date="2016-03" db="EMBL/GenBank/DDBJ databases">
        <authorList>
            <person name="Ploux O."/>
        </authorList>
    </citation>
    <scope>NUCLEOTIDE SEQUENCE [LARGE SCALE GENOMIC DNA]</scope>
    <source>
        <strain evidence="2">DAU221</strain>
    </source>
</reference>
<evidence type="ECO:0000313" key="4">
    <source>
        <dbReference type="Proteomes" id="UP000076077"/>
    </source>
</evidence>
<organism evidence="2 4">
    <name type="scientific">Microbulbifer thermotolerans</name>
    <dbReference type="NCBI Taxonomy" id="252514"/>
    <lineage>
        <taxon>Bacteria</taxon>
        <taxon>Pseudomonadati</taxon>
        <taxon>Pseudomonadota</taxon>
        <taxon>Gammaproteobacteria</taxon>
        <taxon>Cellvibrionales</taxon>
        <taxon>Microbulbiferaceae</taxon>
        <taxon>Microbulbifer</taxon>
    </lineage>
</organism>
<dbReference type="RefSeq" id="WP_067154753.1">
    <property type="nucleotide sequence ID" value="NZ_CP014864.1"/>
</dbReference>
<dbReference type="AlphaFoldDB" id="A0A143HN64"/>
<proteinExistence type="predicted"/>
<dbReference type="STRING" id="252514.A3224_11640"/>
<dbReference type="Proteomes" id="UP000076077">
    <property type="component" value="Chromosome"/>
</dbReference>
<name>A0A143HN64_MICTH</name>
<accession>A0A143HN64</accession>
<dbReference type="GeneID" id="76608699"/>
<dbReference type="EMBL" id="JAPHQB010000077">
    <property type="protein sequence ID" value="MCX2803405.1"/>
    <property type="molecule type" value="Genomic_DNA"/>
</dbReference>
<dbReference type="KEGG" id="mthd:A3224_11640"/>
<dbReference type="OrthoDB" id="6058653at2"/>
<dbReference type="Proteomes" id="UP001209730">
    <property type="component" value="Unassembled WGS sequence"/>
</dbReference>
<dbReference type="Pfam" id="PF09722">
    <property type="entry name" value="Xre_MbcA_ParS_C"/>
    <property type="match status" value="1"/>
</dbReference>
<reference evidence="4" key="1">
    <citation type="submission" date="2016-03" db="EMBL/GenBank/DDBJ databases">
        <authorList>
            <person name="Lee Y.-S."/>
            <person name="Choi Y.-L."/>
        </authorList>
    </citation>
    <scope>NUCLEOTIDE SEQUENCE [LARGE SCALE GENOMIC DNA]</scope>
    <source>
        <strain evidence="4">DAU221</strain>
    </source>
</reference>